<feature type="compositionally biased region" description="Basic and acidic residues" evidence="1">
    <location>
        <begin position="401"/>
        <end position="438"/>
    </location>
</feature>
<dbReference type="GO" id="GO:0016787">
    <property type="term" value="F:hydrolase activity"/>
    <property type="evidence" value="ECO:0007669"/>
    <property type="project" value="UniProtKB-KW"/>
</dbReference>
<dbReference type="KEGG" id="csl:COCSUDRAFT_57159"/>
<dbReference type="OrthoDB" id="514788at2759"/>
<dbReference type="PANTHER" id="PTHR45856:SF24">
    <property type="entry name" value="FUNGAL LIPASE-LIKE DOMAIN-CONTAINING PROTEIN"/>
    <property type="match status" value="1"/>
</dbReference>
<comment type="caution">
    <text evidence="3">The sequence shown here is derived from an EMBL/GenBank/DDBJ whole genome shotgun (WGS) entry which is preliminary data.</text>
</comment>
<gene>
    <name evidence="3" type="ORF">COCSUDRAFT_57159</name>
</gene>
<feature type="compositionally biased region" description="Low complexity" evidence="1">
    <location>
        <begin position="359"/>
        <end position="372"/>
    </location>
</feature>
<dbReference type="RefSeq" id="XP_005645801.1">
    <property type="nucleotide sequence ID" value="XM_005645744.1"/>
</dbReference>
<dbReference type="Gene3D" id="3.40.50.1820">
    <property type="entry name" value="alpha/beta hydrolase"/>
    <property type="match status" value="1"/>
</dbReference>
<evidence type="ECO:0000313" key="4">
    <source>
        <dbReference type="Proteomes" id="UP000007264"/>
    </source>
</evidence>
<reference evidence="3 4" key="1">
    <citation type="journal article" date="2012" name="Genome Biol.">
        <title>The genome of the polar eukaryotic microalga coccomyxa subellipsoidea reveals traits of cold adaptation.</title>
        <authorList>
            <person name="Blanc G."/>
            <person name="Agarkova I."/>
            <person name="Grimwood J."/>
            <person name="Kuo A."/>
            <person name="Brueggeman A."/>
            <person name="Dunigan D."/>
            <person name="Gurnon J."/>
            <person name="Ladunga I."/>
            <person name="Lindquist E."/>
            <person name="Lucas S."/>
            <person name="Pangilinan J."/>
            <person name="Proschold T."/>
            <person name="Salamov A."/>
            <person name="Schmutz J."/>
            <person name="Weeks D."/>
            <person name="Yamada T."/>
            <person name="Claverie J.M."/>
            <person name="Grigoriev I."/>
            <person name="Van Etten J."/>
            <person name="Lomsadze A."/>
            <person name="Borodovsky M."/>
        </authorList>
    </citation>
    <scope>NUCLEOTIDE SEQUENCE [LARGE SCALE GENOMIC DNA]</scope>
    <source>
        <strain evidence="3 4">C-169</strain>
    </source>
</reference>
<dbReference type="InterPro" id="IPR051218">
    <property type="entry name" value="Sec_MonoDiacylglyc_Lipase"/>
</dbReference>
<dbReference type="EMBL" id="AGSI01000013">
    <property type="protein sequence ID" value="EIE21257.1"/>
    <property type="molecule type" value="Genomic_DNA"/>
</dbReference>
<dbReference type="CDD" id="cd00519">
    <property type="entry name" value="Lipase_3"/>
    <property type="match status" value="1"/>
</dbReference>
<dbReference type="GO" id="GO:0006629">
    <property type="term" value="P:lipid metabolic process"/>
    <property type="evidence" value="ECO:0007669"/>
    <property type="project" value="InterPro"/>
</dbReference>
<evidence type="ECO:0000259" key="2">
    <source>
        <dbReference type="Pfam" id="PF01764"/>
    </source>
</evidence>
<name>I0YS88_COCSC</name>
<organism evidence="3 4">
    <name type="scientific">Coccomyxa subellipsoidea (strain C-169)</name>
    <name type="common">Green microalga</name>
    <dbReference type="NCBI Taxonomy" id="574566"/>
    <lineage>
        <taxon>Eukaryota</taxon>
        <taxon>Viridiplantae</taxon>
        <taxon>Chlorophyta</taxon>
        <taxon>core chlorophytes</taxon>
        <taxon>Trebouxiophyceae</taxon>
        <taxon>Trebouxiophyceae incertae sedis</taxon>
        <taxon>Coccomyxaceae</taxon>
        <taxon>Coccomyxa</taxon>
        <taxon>Coccomyxa subellipsoidea</taxon>
    </lineage>
</organism>
<dbReference type="GeneID" id="17039239"/>
<dbReference type="SUPFAM" id="SSF53474">
    <property type="entry name" value="alpha/beta-Hydrolases"/>
    <property type="match status" value="1"/>
</dbReference>
<accession>I0YS88</accession>
<dbReference type="InterPro" id="IPR029058">
    <property type="entry name" value="AB_hydrolase_fold"/>
</dbReference>
<proteinExistence type="predicted"/>
<protein>
    <submittedName>
        <fullName evidence="3">Alpha/beta-hydrolase</fullName>
    </submittedName>
</protein>
<dbReference type="Proteomes" id="UP000007264">
    <property type="component" value="Unassembled WGS sequence"/>
</dbReference>
<feature type="region of interest" description="Disordered" evidence="1">
    <location>
        <begin position="327"/>
        <end position="471"/>
    </location>
</feature>
<feature type="domain" description="Fungal lipase-type" evidence="2">
    <location>
        <begin position="64"/>
        <end position="211"/>
    </location>
</feature>
<evidence type="ECO:0000313" key="3">
    <source>
        <dbReference type="EMBL" id="EIE21257.1"/>
    </source>
</evidence>
<dbReference type="AlphaFoldDB" id="I0YS88"/>
<evidence type="ECO:0000256" key="1">
    <source>
        <dbReference type="SAM" id="MobiDB-lite"/>
    </source>
</evidence>
<dbReference type="PANTHER" id="PTHR45856">
    <property type="entry name" value="ALPHA/BETA-HYDROLASES SUPERFAMILY PROTEIN"/>
    <property type="match status" value="1"/>
</dbReference>
<dbReference type="InterPro" id="IPR002921">
    <property type="entry name" value="Fungal_lipase-type"/>
</dbReference>
<sequence>MFCFETAMNMLYWSALVYDYEEALDSKLSLDTAMSLYGLEHSELFWEKALDTKLLMAWNKHTIVMAFRGTASFANALADLQAWQIAHPPARGFVFRHRPRVHLGFWKSWTANGLNKRVCQRIMSILRSPDVDSERVKVYITGHSLGGALATLAAHELRATARSYGVDRELACYTFGAPRVGNHAFAREFNEVAPDTWHIINDQDVVAKAPKFLILYKRAGHRVVINKMGDMIVRPSFIEITMRNGSSSVAHHMLGSYQRSLLAILLAQFTKKRFSGGMAGVVRLATSSEPVQELLLEEAGLDIAALRRLSKWGALAPQIGAKISATLRRRTTGSLPTRRSPSLPGSGHGSANGRRRAAGRPLPTLTAPEPLTRISLSGELPSVAEHSAEPDQKSSPMDPEQATHRNAPEKARRGDRGDRSASEGEPIRERELSLRERYAAGQTSGSGGDGLIERGALMKSETAVQLPGAGR</sequence>
<keyword evidence="4" id="KW-1185">Reference proteome</keyword>
<dbReference type="Pfam" id="PF01764">
    <property type="entry name" value="Lipase_3"/>
    <property type="match status" value="1"/>
</dbReference>
<dbReference type="eggNOG" id="KOG4569">
    <property type="taxonomic scope" value="Eukaryota"/>
</dbReference>